<dbReference type="Pfam" id="PF12090">
    <property type="entry name" value="Spt20_SEP"/>
    <property type="match status" value="1"/>
</dbReference>
<feature type="region of interest" description="Disordered" evidence="1">
    <location>
        <begin position="721"/>
        <end position="827"/>
    </location>
</feature>
<evidence type="ECO:0000313" key="3">
    <source>
        <dbReference type="EMBL" id="KAI1610105.1"/>
    </source>
</evidence>
<feature type="compositionally biased region" description="Low complexity" evidence="1">
    <location>
        <begin position="75"/>
        <end position="85"/>
    </location>
</feature>
<feature type="compositionally biased region" description="Polar residues" evidence="1">
    <location>
        <begin position="758"/>
        <end position="782"/>
    </location>
</feature>
<reference evidence="3" key="1">
    <citation type="journal article" date="2022" name="bioRxiv">
        <title>Deciphering the potential niche of two novel black yeast fungi from a biological soil crust based on their genomes, phenotypes, and melanin regulation.</title>
        <authorList>
            <consortium name="DOE Joint Genome Institute"/>
            <person name="Carr E.C."/>
            <person name="Barton Q."/>
            <person name="Grambo S."/>
            <person name="Sullivan M."/>
            <person name="Renfro C.M."/>
            <person name="Kuo A."/>
            <person name="Pangilinan J."/>
            <person name="Lipzen A."/>
            <person name="Keymanesh K."/>
            <person name="Savage E."/>
            <person name="Barry K."/>
            <person name="Grigoriev I.V."/>
            <person name="Riekhof W.R."/>
            <person name="Harris S.S."/>
        </authorList>
    </citation>
    <scope>NUCLEOTIDE SEQUENCE</scope>
    <source>
        <strain evidence="3">JF 03-4F</strain>
    </source>
</reference>
<keyword evidence="4" id="KW-1185">Reference proteome</keyword>
<dbReference type="GO" id="GO:0006357">
    <property type="term" value="P:regulation of transcription by RNA polymerase II"/>
    <property type="evidence" value="ECO:0007669"/>
    <property type="project" value="TreeGrafter"/>
</dbReference>
<feature type="compositionally biased region" description="Low complexity" evidence="1">
    <location>
        <begin position="696"/>
        <end position="708"/>
    </location>
</feature>
<dbReference type="AlphaFoldDB" id="A0AAN6IAR5"/>
<feature type="compositionally biased region" description="Basic and acidic residues" evidence="1">
    <location>
        <begin position="87"/>
        <end position="97"/>
    </location>
</feature>
<feature type="compositionally biased region" description="Low complexity" evidence="1">
    <location>
        <begin position="809"/>
        <end position="827"/>
    </location>
</feature>
<feature type="region of interest" description="Disordered" evidence="1">
    <location>
        <begin position="978"/>
        <end position="997"/>
    </location>
</feature>
<feature type="compositionally biased region" description="Low complexity" evidence="1">
    <location>
        <begin position="659"/>
        <end position="679"/>
    </location>
</feature>
<proteinExistence type="predicted"/>
<feature type="compositionally biased region" description="Polar residues" evidence="1">
    <location>
        <begin position="799"/>
        <end position="808"/>
    </location>
</feature>
<feature type="compositionally biased region" description="Low complexity" evidence="1">
    <location>
        <begin position="721"/>
        <end position="757"/>
    </location>
</feature>
<dbReference type="GO" id="GO:0003712">
    <property type="term" value="F:transcription coregulator activity"/>
    <property type="evidence" value="ECO:0007669"/>
    <property type="project" value="InterPro"/>
</dbReference>
<evidence type="ECO:0000313" key="4">
    <source>
        <dbReference type="Proteomes" id="UP001203852"/>
    </source>
</evidence>
<feature type="region of interest" description="Disordered" evidence="1">
    <location>
        <begin position="1"/>
        <end position="97"/>
    </location>
</feature>
<protein>
    <submittedName>
        <fullName evidence="3">Transcription factor SPT20</fullName>
    </submittedName>
</protein>
<dbReference type="InterPro" id="IPR046468">
    <property type="entry name" value="Spt20-like_SEP"/>
</dbReference>
<feature type="region of interest" description="Disordered" evidence="1">
    <location>
        <begin position="292"/>
        <end position="337"/>
    </location>
</feature>
<name>A0AAN6IAR5_9EURO</name>
<gene>
    <name evidence="3" type="ORF">EDD36DRAFT_422174</name>
</gene>
<feature type="region of interest" description="Disordered" evidence="1">
    <location>
        <begin position="514"/>
        <end position="533"/>
    </location>
</feature>
<feature type="compositionally biased region" description="Basic and acidic residues" evidence="1">
    <location>
        <begin position="232"/>
        <end position="251"/>
    </location>
</feature>
<evidence type="ECO:0000259" key="2">
    <source>
        <dbReference type="Pfam" id="PF12090"/>
    </source>
</evidence>
<dbReference type="GO" id="GO:0000124">
    <property type="term" value="C:SAGA complex"/>
    <property type="evidence" value="ECO:0007669"/>
    <property type="project" value="InterPro"/>
</dbReference>
<dbReference type="Proteomes" id="UP001203852">
    <property type="component" value="Unassembled WGS sequence"/>
</dbReference>
<dbReference type="PANTHER" id="PTHR13526">
    <property type="entry name" value="TRANSCRIPTION FACTOR SPT20 HOMOLOG"/>
    <property type="match status" value="1"/>
</dbReference>
<feature type="compositionally biased region" description="Polar residues" evidence="1">
    <location>
        <begin position="47"/>
        <end position="64"/>
    </location>
</feature>
<dbReference type="EMBL" id="MU404359">
    <property type="protein sequence ID" value="KAI1610105.1"/>
    <property type="molecule type" value="Genomic_DNA"/>
</dbReference>
<feature type="compositionally biased region" description="Polar residues" evidence="1">
    <location>
        <begin position="609"/>
        <end position="620"/>
    </location>
</feature>
<feature type="domain" description="Spt20-like SEP" evidence="2">
    <location>
        <begin position="114"/>
        <end position="374"/>
    </location>
</feature>
<dbReference type="PANTHER" id="PTHR13526:SF8">
    <property type="entry name" value="TRANSCRIPTION FACTOR SPT20 HOMOLOG"/>
    <property type="match status" value="1"/>
</dbReference>
<feature type="compositionally biased region" description="Low complexity" evidence="1">
    <location>
        <begin position="784"/>
        <end position="798"/>
    </location>
</feature>
<feature type="region of interest" description="Disordered" evidence="1">
    <location>
        <begin position="459"/>
        <end position="489"/>
    </location>
</feature>
<evidence type="ECO:0000256" key="1">
    <source>
        <dbReference type="SAM" id="MobiDB-lite"/>
    </source>
</evidence>
<feature type="compositionally biased region" description="Low complexity" evidence="1">
    <location>
        <begin position="514"/>
        <end position="529"/>
    </location>
</feature>
<feature type="compositionally biased region" description="Polar residues" evidence="1">
    <location>
        <begin position="640"/>
        <end position="658"/>
    </location>
</feature>
<feature type="region of interest" description="Disordered" evidence="1">
    <location>
        <begin position="219"/>
        <end position="264"/>
    </location>
</feature>
<comment type="caution">
    <text evidence="3">The sequence shown here is derived from an EMBL/GenBank/DDBJ whole genome shotgun (WGS) entry which is preliminary data.</text>
</comment>
<sequence length="997" mass="109731">MAAVAAKPLGAATKMKKPPAPLLQTNMNGVKPTAPSSSPSSARKTLPGQNQTPTSATSNSTGVNGTARPNRRLQRLNTRNNTTETSTPDKRASKKFPEPYVPKASHILRKFKGSPPSLIVHLHPTHFRFDQQDGSFSYHSEMRVFIEHLAKGTIPHDMVEEFRKSEVKYYDGWLIVRVVDHKSVAKEAAASGTAADDEKPFSIHNYNQYITPSPYVPYPAKEQSVARSPPTKQEHRESISGDMRDPLHSDDTIDVAPKPTKPQPKIYHVALRPTILSKHMDLVIDAMAPDPKSLNRKQSQANGPGRPPGSTAPQTPLAGVPPTPSAEKGPPLKKQKLKIDPKDFLEYEARVVNATAPPLYLDPVDSMAEAEALIDMLRDPQHDEPPPSPKSRKRTVAELAAEDAHAKGQERFMLIMDERTSGGNGATNAGAVDGQAASALFQPRFEKFNALDNIKRDIAERKQREKDRQLQEDENRRGQQERLQEEEKRRMVQRAQEARVLRARQQEMQAAMAAQQQQQAQAAQRPPAQHVNGIPPNMQNQMMSAQQRGSPIIRQGTPQHAASSPVVSAVVQGGHPMAMTSSQQGHGSPPRPGSALQHAHPSAPMVRINSGQAPSRNGTPQLGHGTPAASNATPIMRQGTPAQHITQASPHSNMTAPTPQMMPSGMMQGMPGQMPNGVQRQPNPQQLAEMQRRHAMQQQAAAQQAAMQQQMMNGMNGTPQMAQAQMAHMQAQHHAQMDRQAALQRQAQQQAAMQQQQGTPGSQHMSPNPSSQSQKAYNQSVAEQMKAQMQSLQQSQTQGSPAPNQMTPQQQAAQLAHAQQQQRMMGAQAQAQNQMMGGVPHPQQRPQMNPQLQQVYQNTLNAYTQRFLSQAAAKYGGNTNMLQPNEMQQVQTQAKTAAMNAVRKRQAEMNQLQVQQAQMRQSAQAQHGQQGNPMMMNGGGGMMGMSMPMNGNGNVNPNMAQVLQQQQAQQMQQMQMQHAQQMMAQQQQQQNMQFQQR</sequence>
<dbReference type="InterPro" id="IPR021950">
    <property type="entry name" value="Spt20"/>
</dbReference>
<feature type="region of interest" description="Disordered" evidence="1">
    <location>
        <begin position="577"/>
        <end position="708"/>
    </location>
</feature>
<organism evidence="3 4">
    <name type="scientific">Exophiala viscosa</name>
    <dbReference type="NCBI Taxonomy" id="2486360"/>
    <lineage>
        <taxon>Eukaryota</taxon>
        <taxon>Fungi</taxon>
        <taxon>Dikarya</taxon>
        <taxon>Ascomycota</taxon>
        <taxon>Pezizomycotina</taxon>
        <taxon>Eurotiomycetes</taxon>
        <taxon>Chaetothyriomycetidae</taxon>
        <taxon>Chaetothyriales</taxon>
        <taxon>Herpotrichiellaceae</taxon>
        <taxon>Exophiala</taxon>
    </lineage>
</organism>
<accession>A0AAN6IAR5</accession>